<reference evidence="1 2" key="1">
    <citation type="submission" date="2021-03" db="EMBL/GenBank/DDBJ databases">
        <title>Genomic Encyclopedia of Type Strains, Phase IV (KMG-IV): sequencing the most valuable type-strain genomes for metagenomic binning, comparative biology and taxonomic classification.</title>
        <authorList>
            <person name="Goeker M."/>
        </authorList>
    </citation>
    <scope>NUCLEOTIDE SEQUENCE [LARGE SCALE GENOMIC DNA]</scope>
    <source>
        <strain evidence="1 2">DSM 40499</strain>
    </source>
</reference>
<accession>A0ABS4M6U9</accession>
<dbReference type="Proteomes" id="UP001519309">
    <property type="component" value="Unassembled WGS sequence"/>
</dbReference>
<gene>
    <name evidence="1" type="ORF">J2Z21_008403</name>
</gene>
<organism evidence="1 2">
    <name type="scientific">Streptomyces griseochromogenes</name>
    <dbReference type="NCBI Taxonomy" id="68214"/>
    <lineage>
        <taxon>Bacteria</taxon>
        <taxon>Bacillati</taxon>
        <taxon>Actinomycetota</taxon>
        <taxon>Actinomycetes</taxon>
        <taxon>Kitasatosporales</taxon>
        <taxon>Streptomycetaceae</taxon>
        <taxon>Streptomyces</taxon>
    </lineage>
</organism>
<sequence length="73" mass="8561">MPSHVLECRELQHLGTRSETVKPLELEMREIRRSKPARGSELLKEVKRRRFAAGRQSRVELGDETPDRLYYAP</sequence>
<dbReference type="EMBL" id="JAGGLP010000029">
    <property type="protein sequence ID" value="MBP2055389.1"/>
    <property type="molecule type" value="Genomic_DNA"/>
</dbReference>
<proteinExistence type="predicted"/>
<comment type="caution">
    <text evidence="1">The sequence shown here is derived from an EMBL/GenBank/DDBJ whole genome shotgun (WGS) entry which is preliminary data.</text>
</comment>
<protein>
    <submittedName>
        <fullName evidence="1">Uncharacterized protein</fullName>
    </submittedName>
</protein>
<evidence type="ECO:0000313" key="1">
    <source>
        <dbReference type="EMBL" id="MBP2055389.1"/>
    </source>
</evidence>
<evidence type="ECO:0000313" key="2">
    <source>
        <dbReference type="Proteomes" id="UP001519309"/>
    </source>
</evidence>
<keyword evidence="2" id="KW-1185">Reference proteome</keyword>
<name>A0ABS4M6U9_9ACTN</name>